<dbReference type="InterPro" id="IPR036388">
    <property type="entry name" value="WH-like_DNA-bd_sf"/>
</dbReference>
<evidence type="ECO:0008006" key="3">
    <source>
        <dbReference type="Google" id="ProtNLM"/>
    </source>
</evidence>
<gene>
    <name evidence="1" type="ORF">GCM10007977_097230</name>
</gene>
<reference evidence="1" key="1">
    <citation type="journal article" date="2014" name="Int. J. Syst. Evol. Microbiol.">
        <title>Complete genome sequence of Corynebacterium casei LMG S-19264T (=DSM 44701T), isolated from a smear-ripened cheese.</title>
        <authorList>
            <consortium name="US DOE Joint Genome Institute (JGI-PGF)"/>
            <person name="Walter F."/>
            <person name="Albersmeier A."/>
            <person name="Kalinowski J."/>
            <person name="Ruckert C."/>
        </authorList>
    </citation>
    <scope>NUCLEOTIDE SEQUENCE</scope>
    <source>
        <strain evidence="1">JCM 19831</strain>
    </source>
</reference>
<proteinExistence type="predicted"/>
<keyword evidence="2" id="KW-1185">Reference proteome</keyword>
<protein>
    <recommendedName>
        <fullName evidence="3">MarR family transcriptional regulator</fullName>
    </recommendedName>
</protein>
<evidence type="ECO:0000313" key="1">
    <source>
        <dbReference type="EMBL" id="GGM80302.1"/>
    </source>
</evidence>
<dbReference type="SUPFAM" id="SSF46785">
    <property type="entry name" value="Winged helix' DNA-binding domain"/>
    <property type="match status" value="1"/>
</dbReference>
<dbReference type="AlphaFoldDB" id="A0A917UFG5"/>
<name>A0A917UFG5_9ACTN</name>
<sequence>MSSEFTTAVIGQTEKALNAILDRLLAGRSLTEPQWVALTLTVMGGDARRIAGALKVDEAAARQRLAELAEGGLVRLDAAGAATATEAGRARWSEVRAEIGPITERLWGDLPKADLDVTGRVLGTILDRANQYLARPEL</sequence>
<dbReference type="InterPro" id="IPR036390">
    <property type="entry name" value="WH_DNA-bd_sf"/>
</dbReference>
<dbReference type="RefSeq" id="WP_190256882.1">
    <property type="nucleotide sequence ID" value="NZ_BMPI01000083.1"/>
</dbReference>
<accession>A0A917UFG5</accession>
<dbReference type="Gene3D" id="1.10.10.10">
    <property type="entry name" value="Winged helix-like DNA-binding domain superfamily/Winged helix DNA-binding domain"/>
    <property type="match status" value="1"/>
</dbReference>
<organism evidence="1 2">
    <name type="scientific">Dactylosporangium sucinum</name>
    <dbReference type="NCBI Taxonomy" id="1424081"/>
    <lineage>
        <taxon>Bacteria</taxon>
        <taxon>Bacillati</taxon>
        <taxon>Actinomycetota</taxon>
        <taxon>Actinomycetes</taxon>
        <taxon>Micromonosporales</taxon>
        <taxon>Micromonosporaceae</taxon>
        <taxon>Dactylosporangium</taxon>
    </lineage>
</organism>
<reference evidence="1" key="2">
    <citation type="submission" date="2020-09" db="EMBL/GenBank/DDBJ databases">
        <authorList>
            <person name="Sun Q."/>
            <person name="Ohkuma M."/>
        </authorList>
    </citation>
    <scope>NUCLEOTIDE SEQUENCE</scope>
    <source>
        <strain evidence="1">JCM 19831</strain>
    </source>
</reference>
<dbReference type="Proteomes" id="UP000642070">
    <property type="component" value="Unassembled WGS sequence"/>
</dbReference>
<comment type="caution">
    <text evidence="1">The sequence shown here is derived from an EMBL/GenBank/DDBJ whole genome shotgun (WGS) entry which is preliminary data.</text>
</comment>
<dbReference type="EMBL" id="BMPI01000083">
    <property type="protein sequence ID" value="GGM80302.1"/>
    <property type="molecule type" value="Genomic_DNA"/>
</dbReference>
<evidence type="ECO:0000313" key="2">
    <source>
        <dbReference type="Proteomes" id="UP000642070"/>
    </source>
</evidence>